<dbReference type="AlphaFoldDB" id="A0A5B9P587"/>
<dbReference type="GO" id="GO:0005886">
    <property type="term" value="C:plasma membrane"/>
    <property type="evidence" value="ECO:0007669"/>
    <property type="project" value="UniProtKB-SubCell"/>
</dbReference>
<keyword evidence="10" id="KW-1185">Reference proteome</keyword>
<name>A0A5B9P587_9BACT</name>
<evidence type="ECO:0000256" key="3">
    <source>
        <dbReference type="ARBA" id="ARBA00022475"/>
    </source>
</evidence>
<dbReference type="KEGG" id="mff:MFFC18_01720"/>
<evidence type="ECO:0000256" key="2">
    <source>
        <dbReference type="ARBA" id="ARBA00005811"/>
    </source>
</evidence>
<dbReference type="PANTHER" id="PTHR30558">
    <property type="entry name" value="EXBD MEMBRANE COMPONENT OF PMF-DRIVEN MACROMOLECULE IMPORT SYSTEM"/>
    <property type="match status" value="1"/>
</dbReference>
<feature type="transmembrane region" description="Helical" evidence="8">
    <location>
        <begin position="12"/>
        <end position="32"/>
    </location>
</feature>
<gene>
    <name evidence="9" type="ORF">MFFC18_01720</name>
</gene>
<evidence type="ECO:0000313" key="9">
    <source>
        <dbReference type="EMBL" id="QEG20325.1"/>
    </source>
</evidence>
<dbReference type="EMBL" id="CP042912">
    <property type="protein sequence ID" value="QEG20325.1"/>
    <property type="molecule type" value="Genomic_DNA"/>
</dbReference>
<evidence type="ECO:0000256" key="7">
    <source>
        <dbReference type="RuleBase" id="RU003879"/>
    </source>
</evidence>
<dbReference type="PANTHER" id="PTHR30558:SF3">
    <property type="entry name" value="BIOPOLYMER TRANSPORT PROTEIN EXBD-RELATED"/>
    <property type="match status" value="1"/>
</dbReference>
<dbReference type="Pfam" id="PF02472">
    <property type="entry name" value="ExbD"/>
    <property type="match status" value="1"/>
</dbReference>
<evidence type="ECO:0000256" key="4">
    <source>
        <dbReference type="ARBA" id="ARBA00022692"/>
    </source>
</evidence>
<evidence type="ECO:0000313" key="10">
    <source>
        <dbReference type="Proteomes" id="UP000322214"/>
    </source>
</evidence>
<keyword evidence="6 8" id="KW-0472">Membrane</keyword>
<keyword evidence="5 8" id="KW-1133">Transmembrane helix</keyword>
<dbReference type="GO" id="GO:0015031">
    <property type="term" value="P:protein transport"/>
    <property type="evidence" value="ECO:0007669"/>
    <property type="project" value="UniProtKB-KW"/>
</dbReference>
<comment type="subcellular location">
    <subcellularLocation>
        <location evidence="1">Cell membrane</location>
        <topology evidence="1">Single-pass membrane protein</topology>
    </subcellularLocation>
    <subcellularLocation>
        <location evidence="7">Cell membrane</location>
        <topology evidence="7">Single-pass type II membrane protein</topology>
    </subcellularLocation>
</comment>
<proteinExistence type="inferred from homology"/>
<accession>A0A5B9P587</accession>
<comment type="similarity">
    <text evidence="2 7">Belongs to the ExbD/TolR family.</text>
</comment>
<dbReference type="RefSeq" id="WP_075082645.1">
    <property type="nucleotide sequence ID" value="NZ_CP042912.1"/>
</dbReference>
<protein>
    <submittedName>
        <fullName evidence="9">Biopolymer transport protein ExbD</fullName>
    </submittedName>
</protein>
<evidence type="ECO:0000256" key="8">
    <source>
        <dbReference type="SAM" id="Phobius"/>
    </source>
</evidence>
<evidence type="ECO:0000256" key="1">
    <source>
        <dbReference type="ARBA" id="ARBA00004162"/>
    </source>
</evidence>
<dbReference type="InterPro" id="IPR003400">
    <property type="entry name" value="ExbD"/>
</dbReference>
<evidence type="ECO:0000256" key="5">
    <source>
        <dbReference type="ARBA" id="ARBA00022989"/>
    </source>
</evidence>
<keyword evidence="7" id="KW-0813">Transport</keyword>
<dbReference type="OrthoDB" id="276842at2"/>
<keyword evidence="3" id="KW-1003">Cell membrane</keyword>
<keyword evidence="4 7" id="KW-0812">Transmembrane</keyword>
<dbReference type="STRING" id="980251.GCA_001642875_04659"/>
<organism evidence="9 10">
    <name type="scientific">Mariniblastus fucicola</name>
    <dbReference type="NCBI Taxonomy" id="980251"/>
    <lineage>
        <taxon>Bacteria</taxon>
        <taxon>Pseudomonadati</taxon>
        <taxon>Planctomycetota</taxon>
        <taxon>Planctomycetia</taxon>
        <taxon>Pirellulales</taxon>
        <taxon>Pirellulaceae</taxon>
        <taxon>Mariniblastus</taxon>
    </lineage>
</organism>
<dbReference type="Gene3D" id="3.30.420.270">
    <property type="match status" value="1"/>
</dbReference>
<keyword evidence="7" id="KW-0653">Protein transport</keyword>
<dbReference type="Proteomes" id="UP000322214">
    <property type="component" value="Chromosome"/>
</dbReference>
<dbReference type="GO" id="GO:0022857">
    <property type="term" value="F:transmembrane transporter activity"/>
    <property type="evidence" value="ECO:0007669"/>
    <property type="project" value="InterPro"/>
</dbReference>
<reference evidence="9 10" key="1">
    <citation type="submission" date="2019-08" db="EMBL/GenBank/DDBJ databases">
        <title>Deep-cultivation of Planctomycetes and their phenomic and genomic characterization uncovers novel biology.</title>
        <authorList>
            <person name="Wiegand S."/>
            <person name="Jogler M."/>
            <person name="Boedeker C."/>
            <person name="Pinto D."/>
            <person name="Vollmers J."/>
            <person name="Rivas-Marin E."/>
            <person name="Kohn T."/>
            <person name="Peeters S.H."/>
            <person name="Heuer A."/>
            <person name="Rast P."/>
            <person name="Oberbeckmann S."/>
            <person name="Bunk B."/>
            <person name="Jeske O."/>
            <person name="Meyerdierks A."/>
            <person name="Storesund J.E."/>
            <person name="Kallscheuer N."/>
            <person name="Luecker S."/>
            <person name="Lage O.M."/>
            <person name="Pohl T."/>
            <person name="Merkel B.J."/>
            <person name="Hornburger P."/>
            <person name="Mueller R.-W."/>
            <person name="Bruemmer F."/>
            <person name="Labrenz M."/>
            <person name="Spormann A.M."/>
            <person name="Op den Camp H."/>
            <person name="Overmann J."/>
            <person name="Amann R."/>
            <person name="Jetten M.S.M."/>
            <person name="Mascher T."/>
            <person name="Medema M.H."/>
            <person name="Devos D.P."/>
            <person name="Kaster A.-K."/>
            <person name="Ovreas L."/>
            <person name="Rohde M."/>
            <person name="Galperin M.Y."/>
            <person name="Jogler C."/>
        </authorList>
    </citation>
    <scope>NUCLEOTIDE SEQUENCE [LARGE SCALE GENOMIC DNA]</scope>
    <source>
        <strain evidence="9 10">FC18</strain>
    </source>
</reference>
<sequence>MSVKIKRTSAISSLSITPLIDVVFLLLIFFLVSSRFSEEERELDLNLPSVTEALPSSMQPDELVINIDREGRFFIDGGFRQLEQVEQILRRAQANNPLTQTVVIRGDKETNWEQVATAISLCKKVGINEFTATIDDS</sequence>
<evidence type="ECO:0000256" key="6">
    <source>
        <dbReference type="ARBA" id="ARBA00023136"/>
    </source>
</evidence>